<dbReference type="GO" id="GO:0008658">
    <property type="term" value="F:penicillin binding"/>
    <property type="evidence" value="ECO:0007669"/>
    <property type="project" value="InterPro"/>
</dbReference>
<evidence type="ECO:0000259" key="3">
    <source>
        <dbReference type="Pfam" id="PF00905"/>
    </source>
</evidence>
<protein>
    <recommendedName>
        <fullName evidence="6">Penicillin-binding protein 2</fullName>
    </recommendedName>
</protein>
<accession>A0A5J4L2M2</accession>
<dbReference type="InterPro" id="IPR005311">
    <property type="entry name" value="PBP_dimer"/>
</dbReference>
<dbReference type="EMBL" id="BLAB01000001">
    <property type="protein sequence ID" value="GER92549.1"/>
    <property type="molecule type" value="Genomic_DNA"/>
</dbReference>
<dbReference type="Gene3D" id="3.30.450.330">
    <property type="match status" value="1"/>
</dbReference>
<evidence type="ECO:0000313" key="5">
    <source>
        <dbReference type="EMBL" id="GER92549.1"/>
    </source>
</evidence>
<dbReference type="InterPro" id="IPR001460">
    <property type="entry name" value="PCN-bd_Tpept"/>
</dbReference>
<evidence type="ECO:0008006" key="6">
    <source>
        <dbReference type="Google" id="ProtNLM"/>
    </source>
</evidence>
<name>A0A5J4L2M2_9ZZZZ</name>
<dbReference type="InterPro" id="IPR036138">
    <property type="entry name" value="PBP_dimer_sf"/>
</dbReference>
<dbReference type="AlphaFoldDB" id="A0A5J4L2M2"/>
<dbReference type="Gene3D" id="3.90.1310.10">
    <property type="entry name" value="Penicillin-binding protein 2a (Domain 2)"/>
    <property type="match status" value="1"/>
</dbReference>
<dbReference type="GO" id="GO:0071555">
    <property type="term" value="P:cell wall organization"/>
    <property type="evidence" value="ECO:0007669"/>
    <property type="project" value="TreeGrafter"/>
</dbReference>
<reference evidence="5" key="1">
    <citation type="submission" date="2019-10" db="EMBL/GenBank/DDBJ databases">
        <title>Metagenomic sequencing of thiosulfate-disproportionating enrichment culture.</title>
        <authorList>
            <person name="Umezawa K."/>
            <person name="Kojima H."/>
            <person name="Fukui M."/>
        </authorList>
    </citation>
    <scope>NUCLEOTIDE SEQUENCE</scope>
    <source>
        <strain evidence="5">45J</strain>
    </source>
</reference>
<dbReference type="GO" id="GO:0005886">
    <property type="term" value="C:plasma membrane"/>
    <property type="evidence" value="ECO:0007669"/>
    <property type="project" value="TreeGrafter"/>
</dbReference>
<dbReference type="InterPro" id="IPR012338">
    <property type="entry name" value="Beta-lactam/transpept-like"/>
</dbReference>
<evidence type="ECO:0000256" key="1">
    <source>
        <dbReference type="ARBA" id="ARBA00004370"/>
    </source>
</evidence>
<dbReference type="Pfam" id="PF00905">
    <property type="entry name" value="Transpeptidase"/>
    <property type="match status" value="1"/>
</dbReference>
<sequence>MKKRAIILSTAITFGFIAVVFRLVDIMLFNHEWFSERAKFQQIRKEIIPVKRGIIFDRRGRELAINLDTESIYCDPSEVISPNKVAFAISERINQKPEIILAKLNADKKFNWIERKVNIEYTQSIKDLKLRGIGFAPEVKRYYPKGSLASHIIGFVNVDNDGLEGIEQKYDKYLTSRSEKAYVFRDAKGNVLSDGQSFSLSKEVMGNNVFLTIDEGLQYILEKNLDAAYLQWHAASATAIMMDPYTGEILAMANRPTFDINDPSNAAPSQRRNRAITDCYEPGSTFKIIAGTAALEEGLVKPDTRFDCSAGYIEVGGKRIKDPHKHGVLSFKEVIQKSSNVGTIKIGLSLGRERLYEYIKRFGFGEKTGIDLTGEASGWVYSPSKWSGTSIGAISIGQEVAVTPLQILRAYASIANGGFLVRPYVVSKVVSPEGNTIYKTNPETKRILSEKTANLFREILKTVTEEGGTALEAAVDGNQVAGKTGTAQLIDPKTKRYSKDKYVSSFVGFVPADKPRIAMIVVIHEPKGQIYGGVVAGPVFKRIASESLSYLSIPRDDSGEKGLLMISKNVTGK</sequence>
<feature type="domain" description="Penicillin-binding protein transpeptidase" evidence="3">
    <location>
        <begin position="238"/>
        <end position="544"/>
    </location>
</feature>
<comment type="caution">
    <text evidence="5">The sequence shown here is derived from an EMBL/GenBank/DDBJ whole genome shotgun (WGS) entry which is preliminary data.</text>
</comment>
<dbReference type="Gene3D" id="1.10.150.770">
    <property type="match status" value="1"/>
</dbReference>
<dbReference type="SUPFAM" id="SSF56519">
    <property type="entry name" value="Penicillin binding protein dimerisation domain"/>
    <property type="match status" value="1"/>
</dbReference>
<organism evidence="5">
    <name type="scientific">hot springs metagenome</name>
    <dbReference type="NCBI Taxonomy" id="433727"/>
    <lineage>
        <taxon>unclassified sequences</taxon>
        <taxon>metagenomes</taxon>
        <taxon>ecological metagenomes</taxon>
    </lineage>
</organism>
<dbReference type="InterPro" id="IPR050515">
    <property type="entry name" value="Beta-lactam/transpept"/>
</dbReference>
<evidence type="ECO:0000256" key="2">
    <source>
        <dbReference type="ARBA" id="ARBA00023136"/>
    </source>
</evidence>
<dbReference type="SUPFAM" id="SSF56601">
    <property type="entry name" value="beta-lactamase/transpeptidase-like"/>
    <property type="match status" value="1"/>
</dbReference>
<dbReference type="Pfam" id="PF03717">
    <property type="entry name" value="PBP_dimer"/>
    <property type="match status" value="1"/>
</dbReference>
<dbReference type="PANTHER" id="PTHR30627:SF1">
    <property type="entry name" value="PEPTIDOGLYCAN D,D-TRANSPEPTIDASE FTSI"/>
    <property type="match status" value="1"/>
</dbReference>
<keyword evidence="2" id="KW-0472">Membrane</keyword>
<feature type="domain" description="Penicillin-binding protein dimerisation" evidence="4">
    <location>
        <begin position="48"/>
        <end position="193"/>
    </location>
</feature>
<dbReference type="PANTHER" id="PTHR30627">
    <property type="entry name" value="PEPTIDOGLYCAN D,D-TRANSPEPTIDASE"/>
    <property type="match status" value="1"/>
</dbReference>
<gene>
    <name evidence="5" type="ORF">A45J_0265</name>
</gene>
<proteinExistence type="predicted"/>
<comment type="subcellular location">
    <subcellularLocation>
        <location evidence="1">Membrane</location>
    </subcellularLocation>
</comment>
<dbReference type="Gene3D" id="3.40.710.10">
    <property type="entry name" value="DD-peptidase/beta-lactamase superfamily"/>
    <property type="match status" value="1"/>
</dbReference>
<evidence type="ECO:0000259" key="4">
    <source>
        <dbReference type="Pfam" id="PF03717"/>
    </source>
</evidence>